<dbReference type="Gene3D" id="3.40.50.300">
    <property type="entry name" value="P-loop containing nucleotide triphosphate hydrolases"/>
    <property type="match status" value="1"/>
</dbReference>
<dbReference type="GO" id="GO:0016887">
    <property type="term" value="F:ATP hydrolysis activity"/>
    <property type="evidence" value="ECO:0007669"/>
    <property type="project" value="InterPro"/>
</dbReference>
<dbReference type="GO" id="GO:0055052">
    <property type="term" value="C:ATP-binding cassette (ABC) transporter complex, substrate-binding subunit-containing"/>
    <property type="evidence" value="ECO:0007669"/>
    <property type="project" value="TreeGrafter"/>
</dbReference>
<dbReference type="InterPro" id="IPR003593">
    <property type="entry name" value="AAA+_ATPase"/>
</dbReference>
<dbReference type="GO" id="GO:0140359">
    <property type="term" value="F:ABC-type transporter activity"/>
    <property type="evidence" value="ECO:0007669"/>
    <property type="project" value="UniProtKB-ARBA"/>
</dbReference>
<dbReference type="EMBL" id="JAAEEH010000019">
    <property type="protein sequence ID" value="NDL67687.1"/>
    <property type="molecule type" value="Genomic_DNA"/>
</dbReference>
<gene>
    <name evidence="8" type="ORF">GXN74_08005</name>
</gene>
<dbReference type="PROSITE" id="PS50893">
    <property type="entry name" value="ABC_TRANSPORTER_2"/>
    <property type="match status" value="1"/>
</dbReference>
<dbReference type="InterPro" id="IPR012340">
    <property type="entry name" value="NA-bd_OB-fold"/>
</dbReference>
<dbReference type="InterPro" id="IPR027417">
    <property type="entry name" value="P-loop_NTPase"/>
</dbReference>
<dbReference type="Gene3D" id="2.40.50.140">
    <property type="entry name" value="Nucleic acid-binding proteins"/>
    <property type="match status" value="1"/>
</dbReference>
<keyword evidence="3" id="KW-0547">Nucleotide-binding</keyword>
<keyword evidence="2" id="KW-1003">Cell membrane</keyword>
<dbReference type="SMART" id="SM00382">
    <property type="entry name" value="AAA"/>
    <property type="match status" value="1"/>
</dbReference>
<evidence type="ECO:0000256" key="2">
    <source>
        <dbReference type="ARBA" id="ARBA00022475"/>
    </source>
</evidence>
<evidence type="ECO:0000256" key="5">
    <source>
        <dbReference type="ARBA" id="ARBA00022967"/>
    </source>
</evidence>
<evidence type="ECO:0000256" key="6">
    <source>
        <dbReference type="ARBA" id="ARBA00023136"/>
    </source>
</evidence>
<keyword evidence="9" id="KW-1185">Reference proteome</keyword>
<organism evidence="8 9">
    <name type="scientific">Anaerotalea alkaliphila</name>
    <dbReference type="NCBI Taxonomy" id="2662126"/>
    <lineage>
        <taxon>Bacteria</taxon>
        <taxon>Bacillati</taxon>
        <taxon>Bacillota</taxon>
        <taxon>Clostridia</taxon>
        <taxon>Eubacteriales</taxon>
        <taxon>Anaerotalea</taxon>
    </lineage>
</organism>
<dbReference type="Gene3D" id="2.40.50.100">
    <property type="match status" value="1"/>
</dbReference>
<keyword evidence="6" id="KW-0472">Membrane</keyword>
<sequence length="378" mass="42521">MAKIDLVNVTKRFNKTVALDGIDLTIHDKEFFVLFGPAGAGKTTLLKVIAGVEFPEVGEVRISDENVNLVEPAKRNISMVFENYALYPHMNIFDNIASPMRSPLYKKDEATIKREVHKVASMMKIDHLLERLPSQVSNGQRQRTALGRALVRDPNVFLMDEPIAHLDAKLRHVMRAELKEMQHEFSTTTIYVTHDYLEALSLGDRVGIINEGKIVQIGTGEEVYLTPANEFVARLMGDPEINIFEIDLVDEDGVLGGVMLGQKKPHLIPEDVAKVINDGGYTKIRIGLRGNDFNYSFTKVSPEYMDATVYSVEPIGNKTILVVDVNGEKLRVIAPNDIKVELDQPIYVNVKMDKAMFFNAEDGNFIIRHNQKQLLEVD</sequence>
<accession>A0A7X5HW11</accession>
<dbReference type="Pfam" id="PF00005">
    <property type="entry name" value="ABC_tran"/>
    <property type="match status" value="1"/>
</dbReference>
<dbReference type="GO" id="GO:0005524">
    <property type="term" value="F:ATP binding"/>
    <property type="evidence" value="ECO:0007669"/>
    <property type="project" value="UniProtKB-KW"/>
</dbReference>
<dbReference type="RefSeq" id="WP_162370415.1">
    <property type="nucleotide sequence ID" value="NZ_JAAEEH010000019.1"/>
</dbReference>
<evidence type="ECO:0000313" key="9">
    <source>
        <dbReference type="Proteomes" id="UP000461585"/>
    </source>
</evidence>
<evidence type="ECO:0000256" key="1">
    <source>
        <dbReference type="ARBA" id="ARBA00022448"/>
    </source>
</evidence>
<evidence type="ECO:0000259" key="7">
    <source>
        <dbReference type="PROSITE" id="PS50893"/>
    </source>
</evidence>
<proteinExistence type="predicted"/>
<dbReference type="PANTHER" id="PTHR43875:SF15">
    <property type="entry name" value="TREHALOSE IMPORT ATP-BINDING PROTEIN SUGC"/>
    <property type="match status" value="1"/>
</dbReference>
<keyword evidence="4 8" id="KW-0067">ATP-binding</keyword>
<comment type="caution">
    <text evidence="8">The sequence shown here is derived from an EMBL/GenBank/DDBJ whole genome shotgun (WGS) entry which is preliminary data.</text>
</comment>
<keyword evidence="1" id="KW-0813">Transport</keyword>
<dbReference type="Proteomes" id="UP000461585">
    <property type="component" value="Unassembled WGS sequence"/>
</dbReference>
<dbReference type="InterPro" id="IPR008995">
    <property type="entry name" value="Mo/tungstate-bd_C_term_dom"/>
</dbReference>
<dbReference type="AlphaFoldDB" id="A0A7X5HW11"/>
<evidence type="ECO:0000313" key="8">
    <source>
        <dbReference type="EMBL" id="NDL67687.1"/>
    </source>
</evidence>
<dbReference type="PANTHER" id="PTHR43875">
    <property type="entry name" value="MALTODEXTRIN IMPORT ATP-BINDING PROTEIN MSMX"/>
    <property type="match status" value="1"/>
</dbReference>
<dbReference type="FunFam" id="3.40.50.300:FF:000042">
    <property type="entry name" value="Maltose/maltodextrin ABC transporter, ATP-binding protein"/>
    <property type="match status" value="1"/>
</dbReference>
<protein>
    <submittedName>
        <fullName evidence="8">ABC transporter ATP-binding protein</fullName>
    </submittedName>
</protein>
<evidence type="ECO:0000256" key="3">
    <source>
        <dbReference type="ARBA" id="ARBA00022741"/>
    </source>
</evidence>
<name>A0A7X5HW11_9FIRM</name>
<keyword evidence="5" id="KW-1278">Translocase</keyword>
<feature type="domain" description="ABC transporter" evidence="7">
    <location>
        <begin position="4"/>
        <end position="236"/>
    </location>
</feature>
<reference evidence="8 9" key="1">
    <citation type="submission" date="2020-01" db="EMBL/GenBank/DDBJ databases">
        <title>Anaeroalcalibacter tamaniensis gen. nov., sp. nov., moderately halophilic strictly anaerobic fermenter bacterium from mud volcano of Taman peninsula.</title>
        <authorList>
            <person name="Frolova A."/>
            <person name="Merkel A.Y."/>
            <person name="Slobodkin A.I."/>
        </authorList>
    </citation>
    <scope>NUCLEOTIDE SEQUENCE [LARGE SCALE GENOMIC DNA]</scope>
    <source>
        <strain evidence="8 9">F-3ap</strain>
    </source>
</reference>
<dbReference type="InterPro" id="IPR047641">
    <property type="entry name" value="ABC_transpr_MalK/UgpC-like"/>
</dbReference>
<dbReference type="SUPFAM" id="SSF52540">
    <property type="entry name" value="P-loop containing nucleoside triphosphate hydrolases"/>
    <property type="match status" value="1"/>
</dbReference>
<dbReference type="SUPFAM" id="SSF50331">
    <property type="entry name" value="MOP-like"/>
    <property type="match status" value="1"/>
</dbReference>
<evidence type="ECO:0000256" key="4">
    <source>
        <dbReference type="ARBA" id="ARBA00022840"/>
    </source>
</evidence>
<dbReference type="InterPro" id="IPR003439">
    <property type="entry name" value="ABC_transporter-like_ATP-bd"/>
</dbReference>